<dbReference type="InterPro" id="IPR011491">
    <property type="entry name" value="FlgE_D2"/>
</dbReference>
<name>A0A0C9NBF8_SPHPI</name>
<proteinExistence type="inferred from homology"/>
<feature type="domain" description="Flagellar basal body rod protein N-terminal" evidence="6">
    <location>
        <begin position="3"/>
        <end position="33"/>
    </location>
</feature>
<evidence type="ECO:0000259" key="7">
    <source>
        <dbReference type="Pfam" id="PF06429"/>
    </source>
</evidence>
<dbReference type="Pfam" id="PF06429">
    <property type="entry name" value="Flg_bbr_C"/>
    <property type="match status" value="1"/>
</dbReference>
<evidence type="ECO:0000313" key="11">
    <source>
        <dbReference type="Proteomes" id="UP000032025"/>
    </source>
</evidence>
<dbReference type="RefSeq" id="WP_007406194.1">
    <property type="nucleotide sequence ID" value="NZ_BBJS01000022.1"/>
</dbReference>
<evidence type="ECO:0000256" key="3">
    <source>
        <dbReference type="ARBA" id="ARBA00019015"/>
    </source>
</evidence>
<sequence>MSFYTSLSGLQASQTDMSVISHNLANVGTNGFKKSRAEFADVMAANFSTDPFKQVGSGTVVKANRQEFKEGNYTSTSNALDLAISGDGFFTVQAGGTTGTLNYTRNGSFQVDTNNYVTDTQGNRLQVFPVDKDGNVTSFGNDGLTSLQLPPTSGTPVATKKVTLDINLSSTATAPTGAFDRTNMGTYNNTTQTKIFDTSGNAMTLTNYYVRKPLPVDANGNAVQPADGSSTWLVYSYVGDQQMTTNGGSTAPVEMTFNAAGNMTTPAAPVAFDNFTPRTSVISQPLTVDYRGSSQSGSIFSVNSRTQDGKAVGLLSGVSVGEDGLITASFSNGETAALGKVAVATFVNMPGLRQEGNSYWEATGMSGAAKFGTANEGAYGAIRSSTIEGSNVDITEELVNLIAAQRNFQANAKALDTSSQISQTIFNIRS</sequence>
<reference evidence="10 11" key="1">
    <citation type="submission" date="2014-08" db="EMBL/GenBank/DDBJ databases">
        <title>Whole genome shotgun sequence of Sphingomonas paucimobilis NBRC 13935.</title>
        <authorList>
            <person name="Hosoyama A."/>
            <person name="Hashimoto M."/>
            <person name="Hosoyama Y."/>
            <person name="Noguchi M."/>
            <person name="Uohara A."/>
            <person name="Ohji S."/>
            <person name="Katano-Makiyama Y."/>
            <person name="Ichikawa N."/>
            <person name="Kimura A."/>
            <person name="Yamazoe A."/>
            <person name="Fujita N."/>
        </authorList>
    </citation>
    <scope>NUCLEOTIDE SEQUENCE [LARGE SCALE GENOMIC DNA]</scope>
    <source>
        <strain evidence="10 11">NBRC 13935</strain>
    </source>
</reference>
<dbReference type="InterPro" id="IPR020013">
    <property type="entry name" value="Flagellar_FlgE/F/G"/>
</dbReference>
<dbReference type="Pfam" id="PF00460">
    <property type="entry name" value="Flg_bb_rod"/>
    <property type="match status" value="1"/>
</dbReference>
<dbReference type="InterPro" id="IPR053967">
    <property type="entry name" value="LlgE_F_G-like_D1"/>
</dbReference>
<dbReference type="InterPro" id="IPR037925">
    <property type="entry name" value="FlgE/F/G-like"/>
</dbReference>
<dbReference type="PANTHER" id="PTHR30435:SF1">
    <property type="entry name" value="FLAGELLAR HOOK PROTEIN FLGE"/>
    <property type="match status" value="1"/>
</dbReference>
<feature type="domain" description="Flagellar basal-body/hook protein C-terminal" evidence="7">
    <location>
        <begin position="384"/>
        <end position="427"/>
    </location>
</feature>
<dbReference type="Gene3D" id="2.60.98.20">
    <property type="entry name" value="Flagellar hook protein FlgE"/>
    <property type="match status" value="1"/>
</dbReference>
<feature type="domain" description="Flagellar hook protein FlgE/F/G-like D1" evidence="9">
    <location>
        <begin position="83"/>
        <end position="140"/>
    </location>
</feature>
<comment type="subcellular location">
    <subcellularLocation>
        <location evidence="1 5">Bacterial flagellum basal body</location>
    </subcellularLocation>
</comment>
<dbReference type="InterPro" id="IPR001444">
    <property type="entry name" value="Flag_bb_rod_N"/>
</dbReference>
<dbReference type="GeneID" id="78527255"/>
<dbReference type="InterPro" id="IPR037058">
    <property type="entry name" value="Falgellar_hook_FlgE_sf"/>
</dbReference>
<dbReference type="Pfam" id="PF07559">
    <property type="entry name" value="FlgE_D2"/>
    <property type="match status" value="1"/>
</dbReference>
<gene>
    <name evidence="10" type="primary">flgE</name>
    <name evidence="10" type="ORF">SP6_22_00290</name>
</gene>
<evidence type="ECO:0000256" key="5">
    <source>
        <dbReference type="RuleBase" id="RU362116"/>
    </source>
</evidence>
<comment type="similarity">
    <text evidence="2 5">Belongs to the flagella basal body rod proteins family.</text>
</comment>
<dbReference type="Proteomes" id="UP000032025">
    <property type="component" value="Unassembled WGS sequence"/>
</dbReference>
<keyword evidence="4 5" id="KW-0975">Bacterial flagellum</keyword>
<dbReference type="GO" id="GO:0005829">
    <property type="term" value="C:cytosol"/>
    <property type="evidence" value="ECO:0007669"/>
    <property type="project" value="TreeGrafter"/>
</dbReference>
<keyword evidence="11" id="KW-1185">Reference proteome</keyword>
<evidence type="ECO:0000256" key="4">
    <source>
        <dbReference type="ARBA" id="ARBA00023143"/>
    </source>
</evidence>
<comment type="function">
    <text evidence="5">A flexible structure which links the flagellar filament to the drive apparatus in the basal body.</text>
</comment>
<evidence type="ECO:0000259" key="8">
    <source>
        <dbReference type="Pfam" id="PF07559"/>
    </source>
</evidence>
<dbReference type="GO" id="GO:0009424">
    <property type="term" value="C:bacterial-type flagellum hook"/>
    <property type="evidence" value="ECO:0007669"/>
    <property type="project" value="TreeGrafter"/>
</dbReference>
<protein>
    <recommendedName>
        <fullName evidence="3 5">Flagellar hook protein FlgE</fullName>
    </recommendedName>
</protein>
<dbReference type="EMBL" id="BBJS01000022">
    <property type="protein sequence ID" value="GAN13597.1"/>
    <property type="molecule type" value="Genomic_DNA"/>
</dbReference>
<dbReference type="GO" id="GO:0071978">
    <property type="term" value="P:bacterial-type flagellum-dependent swarming motility"/>
    <property type="evidence" value="ECO:0007669"/>
    <property type="project" value="TreeGrafter"/>
</dbReference>
<evidence type="ECO:0000259" key="9">
    <source>
        <dbReference type="Pfam" id="PF22692"/>
    </source>
</evidence>
<dbReference type="InterPro" id="IPR010930">
    <property type="entry name" value="Flg_bb/hook_C_dom"/>
</dbReference>
<comment type="caution">
    <text evidence="10">The sequence shown here is derived from an EMBL/GenBank/DDBJ whole genome shotgun (WGS) entry which is preliminary data.</text>
</comment>
<evidence type="ECO:0000256" key="2">
    <source>
        <dbReference type="ARBA" id="ARBA00009677"/>
    </source>
</evidence>
<accession>A0A0C9NBF8</accession>
<evidence type="ECO:0000259" key="6">
    <source>
        <dbReference type="Pfam" id="PF00460"/>
    </source>
</evidence>
<feature type="domain" description="Flagellar hook protein FlgE D2" evidence="8">
    <location>
        <begin position="167"/>
        <end position="309"/>
    </location>
</feature>
<dbReference type="GO" id="GO:0009425">
    <property type="term" value="C:bacterial-type flagellum basal body"/>
    <property type="evidence" value="ECO:0007669"/>
    <property type="project" value="UniProtKB-SubCell"/>
</dbReference>
<dbReference type="SUPFAM" id="SSF117143">
    <property type="entry name" value="Flagellar hook protein flgE"/>
    <property type="match status" value="1"/>
</dbReference>
<evidence type="ECO:0000313" key="10">
    <source>
        <dbReference type="EMBL" id="GAN13597.1"/>
    </source>
</evidence>
<dbReference type="NCBIfam" id="TIGR03506">
    <property type="entry name" value="FlgEFG_subfam"/>
    <property type="match status" value="1"/>
</dbReference>
<dbReference type="PANTHER" id="PTHR30435">
    <property type="entry name" value="FLAGELLAR PROTEIN"/>
    <property type="match status" value="1"/>
</dbReference>
<dbReference type="AlphaFoldDB" id="A0A0C9NBF8"/>
<evidence type="ECO:0000256" key="1">
    <source>
        <dbReference type="ARBA" id="ARBA00004117"/>
    </source>
</evidence>
<dbReference type="Pfam" id="PF22692">
    <property type="entry name" value="LlgE_F_G_D1"/>
    <property type="match status" value="1"/>
</dbReference>
<organism evidence="10 11">
    <name type="scientific">Sphingomonas paucimobilis NBRC 13935</name>
    <dbReference type="NCBI Taxonomy" id="1219050"/>
    <lineage>
        <taxon>Bacteria</taxon>
        <taxon>Pseudomonadati</taxon>
        <taxon>Pseudomonadota</taxon>
        <taxon>Alphaproteobacteria</taxon>
        <taxon>Sphingomonadales</taxon>
        <taxon>Sphingomonadaceae</taxon>
        <taxon>Sphingomonas</taxon>
    </lineage>
</organism>